<proteinExistence type="inferred from homology"/>
<dbReference type="EMBL" id="CP000323">
    <property type="protein sequence ID" value="ABE76207.1"/>
    <property type="molecule type" value="Genomic_DNA"/>
</dbReference>
<evidence type="ECO:0000256" key="2">
    <source>
        <dbReference type="ARBA" id="ARBA00023002"/>
    </source>
</evidence>
<gene>
    <name evidence="4" type="ordered locus">Pcryo_2430</name>
</gene>
<dbReference type="GO" id="GO:0016491">
    <property type="term" value="F:oxidoreductase activity"/>
    <property type="evidence" value="ECO:0007669"/>
    <property type="project" value="UniProtKB-KW"/>
</dbReference>
<dbReference type="GO" id="GO:0016020">
    <property type="term" value="C:membrane"/>
    <property type="evidence" value="ECO:0007669"/>
    <property type="project" value="TreeGrafter"/>
</dbReference>
<dbReference type="PROSITE" id="PS00061">
    <property type="entry name" value="ADH_SHORT"/>
    <property type="match status" value="1"/>
</dbReference>
<dbReference type="InterPro" id="IPR002347">
    <property type="entry name" value="SDR_fam"/>
</dbReference>
<name>Q1Q7Z6_PSYCK</name>
<dbReference type="InterPro" id="IPR036291">
    <property type="entry name" value="NAD(P)-bd_dom_sf"/>
</dbReference>
<dbReference type="HOGENOM" id="CLU_010194_2_1_6"/>
<keyword evidence="5" id="KW-1185">Reference proteome</keyword>
<dbReference type="AlphaFoldDB" id="Q1Q7Z6"/>
<dbReference type="InterPro" id="IPR020904">
    <property type="entry name" value="Sc_DH/Rdtase_CS"/>
</dbReference>
<sequence length="274" mass="29844">MGETERIPMKTNYKDLTIWITGASSGIGEALTIAFAKRGARIILSGRDEENLALVKSRCKNSKKHIVIPFDITDVEQAKLAYATAKTQAGKIDWLINNAGISQRALIMDTTEDVERQIMDIDYFAQTRLSRLVLPDMLEQGGGKIVMISSVAGLLGTQYRGAYGAAKAAIHMWANSLRAELHEQGIEVATIFPGFIQTNISINALTGDGSAQGTMDAATNKGLTATSFAKQVVKALTKGEEYIIVAGRKEKLATKVNRLSPPKLYKLIRESQVK</sequence>
<evidence type="ECO:0000313" key="4">
    <source>
        <dbReference type="EMBL" id="ABE76207.1"/>
    </source>
</evidence>
<dbReference type="STRING" id="335284.Pcryo_2430"/>
<dbReference type="Pfam" id="PF00106">
    <property type="entry name" value="adh_short"/>
    <property type="match status" value="1"/>
</dbReference>
<dbReference type="SUPFAM" id="SSF51735">
    <property type="entry name" value="NAD(P)-binding Rossmann-fold domains"/>
    <property type="match status" value="1"/>
</dbReference>
<dbReference type="PRINTS" id="PR00081">
    <property type="entry name" value="GDHRDH"/>
</dbReference>
<dbReference type="eggNOG" id="COG0300">
    <property type="taxonomic scope" value="Bacteria"/>
</dbReference>
<reference evidence="4" key="1">
    <citation type="submission" date="2006-03" db="EMBL/GenBank/DDBJ databases">
        <title>Complete sequence of chromosome of Psychrobacter cryohalolentis K5.</title>
        <authorList>
            <consortium name="US DOE Joint Genome Institute"/>
            <person name="Copeland A."/>
            <person name="Lucas S."/>
            <person name="Lapidus A."/>
            <person name="Barry K."/>
            <person name="Detter J.C."/>
            <person name="Glavina del Rio T."/>
            <person name="Hammon N."/>
            <person name="Israni S."/>
            <person name="Dalin E."/>
            <person name="Tice H."/>
            <person name="Pitluck S."/>
            <person name="Brettin T."/>
            <person name="Bruce D."/>
            <person name="Han C."/>
            <person name="Tapia R."/>
            <person name="Sims D.R."/>
            <person name="Gilna P."/>
            <person name="Schmutz J."/>
            <person name="Larimer F."/>
            <person name="Land M."/>
            <person name="Hauser L."/>
            <person name="Kyrpides N."/>
            <person name="Kim E."/>
            <person name="Richardson P."/>
        </authorList>
    </citation>
    <scope>NUCLEOTIDE SEQUENCE</scope>
    <source>
        <strain evidence="4">K5</strain>
    </source>
</reference>
<keyword evidence="2" id="KW-0560">Oxidoreductase</keyword>
<accession>Q1Q7Z6</accession>
<dbReference type="Proteomes" id="UP000002425">
    <property type="component" value="Chromosome"/>
</dbReference>
<organism evidence="4 5">
    <name type="scientific">Psychrobacter cryohalolentis (strain ATCC BAA-1226 / DSM 17306 / VKM B-2378 / K5)</name>
    <dbReference type="NCBI Taxonomy" id="335284"/>
    <lineage>
        <taxon>Bacteria</taxon>
        <taxon>Pseudomonadati</taxon>
        <taxon>Pseudomonadota</taxon>
        <taxon>Gammaproteobacteria</taxon>
        <taxon>Moraxellales</taxon>
        <taxon>Moraxellaceae</taxon>
        <taxon>Psychrobacter</taxon>
    </lineage>
</organism>
<evidence type="ECO:0000256" key="3">
    <source>
        <dbReference type="RuleBase" id="RU000363"/>
    </source>
</evidence>
<dbReference type="PRINTS" id="PR00080">
    <property type="entry name" value="SDRFAMILY"/>
</dbReference>
<comment type="similarity">
    <text evidence="1 3">Belongs to the short-chain dehydrogenases/reductases (SDR) family.</text>
</comment>
<dbReference type="PANTHER" id="PTHR44196:SF1">
    <property type="entry name" value="DEHYDROGENASE_REDUCTASE SDR FAMILY MEMBER 7B"/>
    <property type="match status" value="1"/>
</dbReference>
<protein>
    <submittedName>
        <fullName evidence="4">Short-chain dehydrogenase/reductase SDR</fullName>
    </submittedName>
</protein>
<evidence type="ECO:0000256" key="1">
    <source>
        <dbReference type="ARBA" id="ARBA00006484"/>
    </source>
</evidence>
<dbReference type="PANTHER" id="PTHR44196">
    <property type="entry name" value="DEHYDROGENASE/REDUCTASE SDR FAMILY MEMBER 7B"/>
    <property type="match status" value="1"/>
</dbReference>
<evidence type="ECO:0000313" key="5">
    <source>
        <dbReference type="Proteomes" id="UP000002425"/>
    </source>
</evidence>
<dbReference type="KEGG" id="pcr:Pcryo_2430"/>
<dbReference type="Gene3D" id="3.40.50.720">
    <property type="entry name" value="NAD(P)-binding Rossmann-like Domain"/>
    <property type="match status" value="1"/>
</dbReference>